<accession>M8B5Z3</accession>
<sequence length="86" mass="9141">MSKMLGKVLVAMVLVLMAMSSSWTRAAARPLLYAEEPSPAGSVRIALPSRPSQWRGRVLLSLEEKKTEPGKSCGPGSTSDPNNGCP</sequence>
<keyword evidence="2" id="KW-0732">Signal</keyword>
<evidence type="ECO:0000313" key="3">
    <source>
        <dbReference type="EnsemblPlants" id="EMT09040"/>
    </source>
</evidence>
<feature type="compositionally biased region" description="Polar residues" evidence="1">
    <location>
        <begin position="75"/>
        <end position="86"/>
    </location>
</feature>
<dbReference type="AlphaFoldDB" id="M8B5Z3"/>
<feature type="chain" id="PRO_5014582870" evidence="2">
    <location>
        <begin position="29"/>
        <end position="86"/>
    </location>
</feature>
<feature type="region of interest" description="Disordered" evidence="1">
    <location>
        <begin position="63"/>
        <end position="86"/>
    </location>
</feature>
<reference evidence="3" key="1">
    <citation type="submission" date="2015-06" db="UniProtKB">
        <authorList>
            <consortium name="EnsemblPlants"/>
        </authorList>
    </citation>
    <scope>IDENTIFICATION</scope>
</reference>
<proteinExistence type="predicted"/>
<feature type="signal peptide" evidence="2">
    <location>
        <begin position="1"/>
        <end position="28"/>
    </location>
</feature>
<organism evidence="3">
    <name type="scientific">Aegilops tauschii</name>
    <name type="common">Tausch's goatgrass</name>
    <name type="synonym">Aegilops squarrosa</name>
    <dbReference type="NCBI Taxonomy" id="37682"/>
    <lineage>
        <taxon>Eukaryota</taxon>
        <taxon>Viridiplantae</taxon>
        <taxon>Streptophyta</taxon>
        <taxon>Embryophyta</taxon>
        <taxon>Tracheophyta</taxon>
        <taxon>Spermatophyta</taxon>
        <taxon>Magnoliopsida</taxon>
        <taxon>Liliopsida</taxon>
        <taxon>Poales</taxon>
        <taxon>Poaceae</taxon>
        <taxon>BOP clade</taxon>
        <taxon>Pooideae</taxon>
        <taxon>Triticodae</taxon>
        <taxon>Triticeae</taxon>
        <taxon>Triticinae</taxon>
        <taxon>Aegilops</taxon>
    </lineage>
</organism>
<name>M8B5Z3_AEGTA</name>
<evidence type="ECO:0000256" key="2">
    <source>
        <dbReference type="SAM" id="SignalP"/>
    </source>
</evidence>
<evidence type="ECO:0000256" key="1">
    <source>
        <dbReference type="SAM" id="MobiDB-lite"/>
    </source>
</evidence>
<protein>
    <submittedName>
        <fullName evidence="3">Uncharacterized protein</fullName>
    </submittedName>
</protein>
<dbReference type="EnsemblPlants" id="EMT09040">
    <property type="protein sequence ID" value="EMT09040"/>
    <property type="gene ID" value="F775_02771"/>
</dbReference>